<keyword evidence="9" id="KW-0862">Zinc</keyword>
<dbReference type="Gene3D" id="3.10.10.10">
    <property type="entry name" value="HIV Type 1 Reverse Transcriptase, subunit A, domain 1"/>
    <property type="match status" value="3"/>
</dbReference>
<keyword evidence="15" id="KW-1185">Reference proteome</keyword>
<dbReference type="FunFam" id="3.30.420.10:FF:000032">
    <property type="entry name" value="Retrovirus-related Pol polyprotein from transposon 297-like Protein"/>
    <property type="match status" value="3"/>
</dbReference>
<dbReference type="GO" id="GO:0004519">
    <property type="term" value="F:endonuclease activity"/>
    <property type="evidence" value="ECO:0007669"/>
    <property type="project" value="UniProtKB-KW"/>
</dbReference>
<protein>
    <recommendedName>
        <fullName evidence="1">RNA-directed DNA polymerase</fullName>
        <ecNumber evidence="1">2.7.7.49</ecNumber>
    </recommendedName>
</protein>
<keyword evidence="5" id="KW-0540">Nuclease</keyword>
<dbReference type="InterPro" id="IPR041373">
    <property type="entry name" value="RT_RNaseH"/>
</dbReference>
<dbReference type="CDD" id="cd09274">
    <property type="entry name" value="RNase_HI_RT_Ty3"/>
    <property type="match status" value="3"/>
</dbReference>
<dbReference type="InterPro" id="IPR021109">
    <property type="entry name" value="Peptidase_aspartic_dom_sf"/>
</dbReference>
<keyword evidence="9" id="KW-0863">Zinc-finger</keyword>
<evidence type="ECO:0000256" key="1">
    <source>
        <dbReference type="ARBA" id="ARBA00012493"/>
    </source>
</evidence>
<keyword evidence="6" id="KW-0255">Endonuclease</keyword>
<dbReference type="GO" id="GO:0003676">
    <property type="term" value="F:nucleic acid binding"/>
    <property type="evidence" value="ECO:0007669"/>
    <property type="project" value="InterPro"/>
</dbReference>
<dbReference type="InterPro" id="IPR043128">
    <property type="entry name" value="Rev_trsase/Diguanyl_cyclase"/>
</dbReference>
<dbReference type="Pfam" id="PF17921">
    <property type="entry name" value="Integrase_H2C2"/>
    <property type="match status" value="3"/>
</dbReference>
<evidence type="ECO:0000259" key="13">
    <source>
        <dbReference type="PROSITE" id="PS50994"/>
    </source>
</evidence>
<feature type="compositionally biased region" description="Basic and acidic residues" evidence="10">
    <location>
        <begin position="14"/>
        <end position="26"/>
    </location>
</feature>
<dbReference type="GO" id="GO:0003964">
    <property type="term" value="F:RNA-directed DNA polymerase activity"/>
    <property type="evidence" value="ECO:0007669"/>
    <property type="project" value="UniProtKB-KW"/>
</dbReference>
<evidence type="ECO:0000256" key="6">
    <source>
        <dbReference type="ARBA" id="ARBA00022759"/>
    </source>
</evidence>
<keyword evidence="3" id="KW-0808">Transferase</keyword>
<evidence type="ECO:0000256" key="5">
    <source>
        <dbReference type="ARBA" id="ARBA00022722"/>
    </source>
</evidence>
<dbReference type="Pfam" id="PF00078">
    <property type="entry name" value="RVT_1"/>
    <property type="match status" value="3"/>
</dbReference>
<sequence length="3632" mass="415305">MVGRGRPPPPPQVARDEGIRPRRRNMEDEENMYGKLKFNMPKFKGEDDAEAYLSWALKVDKIFRIHNYSGAKKVAMASLEFEDYANTWWEQVVTLREEKGDPPIDTWEDMKEEMQARFVPTHYKTDLFNKLQKLKQGTKTVEEFFKEMELTMMRANIQESENQTIARFFNGLNYPIKKIVEFQPYSNMVELVHQASKAERQVNEDIKYSKSKQYFASKLATSTPTTSVKPSASSTPSKQPSIQSRMKQTVSSTASSKASTGPSNVTCFKCGTQGHKSFECKNTKVMITMENGDIETLSEGEYEALVQAAVANEEDYDEESGEDPLLCTHDPSPSLVVTRVLTTQPQAMEDQRCNIFQTRAGIGGKSIKVIIDGGSCHNLASTELCEKLNLTLRKHPHPYHVQWLSDKGNVKIQHTVTVNFKIGPYEDTVECDVVPMTVCHMLLGRPWQFDKKAIHDGFSNAYTFKVKDKKFELRPMTPSQIIADNAKALARAQHHIHHSEMRGEGATHQKESERHHPHMSERKSVLLTTKSEWREVKDNPSTTIHYVLICKGLSAETNDLTNIPSSLLSLLKEFQDVFPDELPHGLPPLRGIEHRIDLIPGAPLPNRAAYRTNPEDTKEIQRQIQDLLAKGEVVRLHGIPASIVSDRDVKFMSYLWKSLMAKFGVKLLFSSSSHPQTDGQTEVVNRSLSTLLRTLVKTNLKSWEDCLPHAEFAYNRAKHSTTARSPFMVVYGFEPPTALDILPLPLHERTNMDFDERTTAIKKLHEETRATIQEHVLRQANRLNAKKKERVFEEGDLVWIHLRKERFPQERNSKLKPRGDGPFKVLKRINNNAYVIDIPTSKYLVSNTFNVSDLSPYHGDEEEQESRTTLSQGGGDDAGWPSVTSSPRPTSPPSGPMTRVRGASRSRRGRYAMVKGRRGAAERLQFTASWSAATCEIQRQIQDLLAKGYVRESLSPCAVPVILVPKPDETQRMCMDCRPINAITVRYRHPIPRLDDMLDELSGATIFSKIDLRSGYHQIRMAIGDEWKTAFKTKLGLYEWLVMPFGLSNAPSTFMRLMNHILRPLIGKSVVVYFDDILIYSKNLEDHVQHVREVLCILRHEKLFANLPKCHFAQNKLVFLGFVVSANGIEVDSSKVEAIHNWPTPTNVGQVRSFHGLAGFYRRFVKDFSTIACPLNELTKKNVPFVWGKAQQKAFDELKKRLTEAPLLALPDFSKTFEIECDASGLGIGGVLMQNGKPVAYYSEKLDGARLNYPIYDKELYALVRVLEVWQHYLWPKEFVIHSDHESLKYLKSQHNLNKRHAKWVEFIESFPYVIKYKKGKENVVADALSRKITLLLTRLEFHILGLEEIKELYPSDVFFGPIFAKCSVDHGFDDFYLHDGYLFKANKICIPESSLRKLLLQESHGGGLMGHFGREKTYAMLSTHYYWPRMYRDVERLCRRCTTCLQAKSTSNPYGLYMPLPIPYAPWSDISMDFVLGLPRTKHGHDSIFVVVDRFSKMAHFIPCHKSDDASHIASLFFREVVRLHGIPASIVSDRDVKFMSYLWKSLMAKFGVKLLFSSSSHPQTDGQTEVVNRSLSTLLRTLVKTNLKSWEDCLPHAEFAYNRAKHSTTARSPFMVVYGFEPPTALDILPLPLHERTNMDFDERTTAIKKLHEETRATIQEHVLRQATRLNAKKKERVFEEGDLVWIHLRKERFPQERNSKLKPRGDGPFKVLKRINNNAYVIDIPTSKYLVSNTFNEFQDVFPDELPHGLPPLRGIEHRIDLIPGAPLPNRAAYRTNPEDTKEIQRQIQDLLAKGYVRESLSPCAVPVILVPKPDETQRMCMDCRPINAITVRYRHPIPRLDDMLDELSGATIFSKIDLRSGYHQIRMAIGDEWKTAFKTKLGLYEWLVMPFGLSNAPSTFMRLMNHILRPLIGKSVVVYFDDILIYSKNLEDHVQHVREVLCILRHEKLFANLPKCHFAQNKLVFLGFVVSANGIEVDSSKVEAIHNWPTPTNVGQVRSFHGLAGFYRRFVKDFSTIACPLNELTKKNVPFVWGKAQQKAFDELKKRLTEAPLLALPDFSKTFEIECDASGLGIGGVLMQNGKPVAYYSEKLDGARLNYPIYDKELYALIRVLEVWQHYLWPKEFVIHSDHESLKYLKSQHNLNKRHAKWVEFIESFPYVIKYKKGKENVVADALSRKITLLLTRLEFHVLGLEEIKELYPSDAFFGPIFAKCSVDRGFDDFYLHDGYLFKANKICIPESSLRKLLLQESHGGGLMGHFGRDKTLSMLSTHYYWPRMKRDVERLCNRCTTCLQAKSTSNPHGLYIPLPIPYAPWSDISMDFVLGLPRTKHGHDSIFVVVDRFSKMAHFIPCHKSDDASHIASLFFREVVRLHGIPASIVSDRDVKFMSYLWKSLMAKFGVKLLFSSSSHPQTDGQTEVVNRSLSTLLRTLVKKNLKSWEDCLPHAEFAYNRAKHSTTLRSPFMIVYGFEPPTALDILPLPLHQRINMDFDERTTAMKKLHEETRATIQDHVLRQATRINAKKKERVFEEGDLVWVHLRKERFPQERNSKLKPRGDGPFKVLKRINNNAYVIDIPTSKYLVSNTFNISDLSPHHGDEEGQESRTTLSQGGGDDVAPLTNDTTSRPTSPPSGPMTRARAKAIHDKEFGDVFPEEVPAGLPPLRGIEHQIDLIPGASLPNRAPYRTNPEETKEIQKQVQALLDKGYIRISLSPCAVPVILVPKKDGTWRMCVDCRAINNITIRYRHPIPRLEDMLDELSGAAVFSKIDLRSGYHQIRMKEGDEWKTAFKTKFGLYEWLVMPFGLTNAPSTFMRLMNHVLREFIGKFVVVYFDDILIYSRNESDHTIHIRHVLQVLRDNQLYGNLEKCTFCKDKVIFLGYVVSKHGVEVDESKIEAIQNWPTPMNVSQVRSFHGLAGFYRRFVPNFSTIAAPLNDLTKKGVVFEWGAAQDHAFDELKRLLTSAPLLALPDFNKQFEIECDASGIGIGGVLMQEGRPIAYFSEKLSGAKLNYPIYDKELYALIRVLEVWQHYLWPKEFIIHSDHEALKYLKAQSTLHKRLAKWVEFIESFPYIIKHKKGKDNIVADALSRKNMLLTQLDVKIPGLEILCDLYATDHDFAEPYRLCALGKAWDKYHIHDGFLFRANKLCVPESSVRLLLLQESHAGGLMGHFGREKTLLMLADHFYWPKMRRDVDRYVKRCITCNKSKSKLKPHGLYTPLPAPTTPWEDISMDFVLGLPRTKRGHDSIFVVVDRFSKMSHFIACHKSDDASHIANLFFREIVRLHGVPKTIVSDRDVKFMSYFWKTLWRKLGTKLLFSTTCHPQTDGQTEVVNRTLSQLLRSMIKKNLKEWEECLPHVEFAYNRAVHSTTELCPFEVVYGFKPITPLDLLPLPIHERVNMEASKRADFVKKIHVKTKELIEKKGKSNAARKNKKRKEMLFKPGDLVWVHFRKDRFPTLRKSKLKPRGAGPYKVLAKINDNAYSIDLPEDEFGVSNSFNVGGDDEDIPTSLLPPSLPIEDEPAVKLKSNEVRIGPITRARAKLLKQQVNLYQEETSIARGGEEQLDVKMDVKLDKELDMKISHGRAREEREECARGEEEVQAGPASGQTGPHAGLPGYSTRLTGPLTGQPGPWSG</sequence>
<evidence type="ECO:0000256" key="3">
    <source>
        <dbReference type="ARBA" id="ARBA00022679"/>
    </source>
</evidence>
<dbReference type="PROSITE" id="PS50158">
    <property type="entry name" value="ZF_CCHC"/>
    <property type="match status" value="1"/>
</dbReference>
<evidence type="ECO:0000256" key="4">
    <source>
        <dbReference type="ARBA" id="ARBA00022695"/>
    </source>
</evidence>
<keyword evidence="8" id="KW-0695">RNA-directed DNA polymerase</keyword>
<feature type="compositionally biased region" description="Basic and acidic residues" evidence="10">
    <location>
        <begin position="2594"/>
        <end position="2604"/>
    </location>
</feature>
<dbReference type="InterPro" id="IPR001584">
    <property type="entry name" value="Integrase_cat-core"/>
</dbReference>
<dbReference type="PROSITE" id="PS50878">
    <property type="entry name" value="RT_POL"/>
    <property type="match status" value="3"/>
</dbReference>
<keyword evidence="2" id="KW-0645">Protease</keyword>
<dbReference type="InterPro" id="IPR056924">
    <property type="entry name" value="SH3_Tf2-1"/>
</dbReference>
<feature type="region of interest" description="Disordered" evidence="10">
    <location>
        <begin position="498"/>
        <end position="522"/>
    </location>
</feature>
<dbReference type="Pfam" id="PF17917">
    <property type="entry name" value="RT_RNaseH"/>
    <property type="match status" value="3"/>
</dbReference>
<evidence type="ECO:0000259" key="11">
    <source>
        <dbReference type="PROSITE" id="PS50158"/>
    </source>
</evidence>
<proteinExistence type="predicted"/>
<dbReference type="InterPro" id="IPR012337">
    <property type="entry name" value="RNaseH-like_sf"/>
</dbReference>
<feature type="compositionally biased region" description="Basic residues" evidence="10">
    <location>
        <begin position="902"/>
        <end position="912"/>
    </location>
</feature>
<feature type="region of interest" description="Disordered" evidence="10">
    <location>
        <begin position="1"/>
        <end position="30"/>
    </location>
</feature>
<feature type="domain" description="Reverse transcriptase" evidence="12">
    <location>
        <begin position="2703"/>
        <end position="2882"/>
    </location>
</feature>
<dbReference type="PANTHER" id="PTHR35046">
    <property type="entry name" value="ZINC KNUCKLE (CCHC-TYPE) FAMILY PROTEIN"/>
    <property type="match status" value="1"/>
</dbReference>
<keyword evidence="7" id="KW-0378">Hydrolase</keyword>
<feature type="region of interest" description="Disordered" evidence="10">
    <location>
        <begin position="223"/>
        <end position="262"/>
    </location>
</feature>
<dbReference type="InterPro" id="IPR000477">
    <property type="entry name" value="RT_dom"/>
</dbReference>
<dbReference type="Gene3D" id="2.40.70.10">
    <property type="entry name" value="Acid Proteases"/>
    <property type="match status" value="1"/>
</dbReference>
<feature type="domain" description="Reverse transcriptase" evidence="12">
    <location>
        <begin position="1795"/>
        <end position="1974"/>
    </location>
</feature>
<name>A0AAD8VEF4_LOLMU</name>
<feature type="region of interest" description="Disordered" evidence="10">
    <location>
        <begin position="855"/>
        <end position="912"/>
    </location>
</feature>
<dbReference type="Gene3D" id="3.30.420.10">
    <property type="entry name" value="Ribonuclease H-like superfamily/Ribonuclease H"/>
    <property type="match status" value="4"/>
</dbReference>
<keyword evidence="4" id="KW-0548">Nucleotidyltransferase</keyword>
<reference evidence="14" key="1">
    <citation type="submission" date="2023-07" db="EMBL/GenBank/DDBJ databases">
        <title>A chromosome-level genome assembly of Lolium multiflorum.</title>
        <authorList>
            <person name="Chen Y."/>
            <person name="Copetti D."/>
            <person name="Kolliker R."/>
            <person name="Studer B."/>
        </authorList>
    </citation>
    <scope>NUCLEOTIDE SEQUENCE</scope>
    <source>
        <strain evidence="14">02402/16</strain>
        <tissue evidence="14">Leaf</tissue>
    </source>
</reference>
<feature type="domain" description="Integrase catalytic" evidence="13">
    <location>
        <begin position="3220"/>
        <end position="3380"/>
    </location>
</feature>
<dbReference type="InterPro" id="IPR041588">
    <property type="entry name" value="Integrase_H2C2"/>
</dbReference>
<dbReference type="GO" id="GO:0008233">
    <property type="term" value="F:peptidase activity"/>
    <property type="evidence" value="ECO:0007669"/>
    <property type="project" value="UniProtKB-KW"/>
</dbReference>
<dbReference type="FunFam" id="3.10.10.10:FF:000007">
    <property type="entry name" value="Retrovirus-related Pol polyprotein from transposon 17.6-like Protein"/>
    <property type="match status" value="1"/>
</dbReference>
<evidence type="ECO:0000256" key="2">
    <source>
        <dbReference type="ARBA" id="ARBA00022670"/>
    </source>
</evidence>
<dbReference type="FunFam" id="3.30.70.270:FF:000020">
    <property type="entry name" value="Transposon Tf2-6 polyprotein-like Protein"/>
    <property type="match status" value="3"/>
</dbReference>
<feature type="region of interest" description="Disordered" evidence="10">
    <location>
        <begin position="2593"/>
        <end position="2640"/>
    </location>
</feature>
<dbReference type="Proteomes" id="UP001231189">
    <property type="component" value="Unassembled WGS sequence"/>
</dbReference>
<feature type="compositionally biased region" description="Pro residues" evidence="10">
    <location>
        <begin position="1"/>
        <end position="12"/>
    </location>
</feature>
<gene>
    <name evidence="14" type="ORF">QYE76_017194</name>
</gene>
<dbReference type="GO" id="GO:0015074">
    <property type="term" value="P:DNA integration"/>
    <property type="evidence" value="ECO:0007669"/>
    <property type="project" value="InterPro"/>
</dbReference>
<feature type="domain" description="Integrase catalytic" evidence="13">
    <location>
        <begin position="2313"/>
        <end position="2473"/>
    </location>
</feature>
<dbReference type="InterPro" id="IPR001878">
    <property type="entry name" value="Znf_CCHC"/>
</dbReference>
<dbReference type="Gene3D" id="1.10.340.70">
    <property type="match status" value="3"/>
</dbReference>
<evidence type="ECO:0000313" key="14">
    <source>
        <dbReference type="EMBL" id="KAK1602151.1"/>
    </source>
</evidence>
<evidence type="ECO:0000256" key="10">
    <source>
        <dbReference type="SAM" id="MobiDB-lite"/>
    </source>
</evidence>
<dbReference type="FunFam" id="1.10.340.70:FF:000001">
    <property type="entry name" value="Retrovirus-related Pol polyprotein from transposon gypsy-like Protein"/>
    <property type="match status" value="3"/>
</dbReference>
<feature type="domain" description="Reverse transcriptase" evidence="12">
    <location>
        <begin position="945"/>
        <end position="1124"/>
    </location>
</feature>
<evidence type="ECO:0000256" key="9">
    <source>
        <dbReference type="PROSITE-ProRule" id="PRU00047"/>
    </source>
</evidence>
<keyword evidence="9" id="KW-0479">Metal-binding</keyword>
<organism evidence="14 15">
    <name type="scientific">Lolium multiflorum</name>
    <name type="common">Italian ryegrass</name>
    <name type="synonym">Lolium perenne subsp. multiflorum</name>
    <dbReference type="NCBI Taxonomy" id="4521"/>
    <lineage>
        <taxon>Eukaryota</taxon>
        <taxon>Viridiplantae</taxon>
        <taxon>Streptophyta</taxon>
        <taxon>Embryophyta</taxon>
        <taxon>Tracheophyta</taxon>
        <taxon>Spermatophyta</taxon>
        <taxon>Magnoliopsida</taxon>
        <taxon>Liliopsida</taxon>
        <taxon>Poales</taxon>
        <taxon>Poaceae</taxon>
        <taxon>BOP clade</taxon>
        <taxon>Pooideae</taxon>
        <taxon>Poodae</taxon>
        <taxon>Poeae</taxon>
        <taxon>Poeae Chloroplast Group 2 (Poeae type)</taxon>
        <taxon>Loliodinae</taxon>
        <taxon>Loliinae</taxon>
        <taxon>Lolium</taxon>
    </lineage>
</organism>
<dbReference type="Gene3D" id="3.10.20.370">
    <property type="match status" value="3"/>
</dbReference>
<feature type="compositionally biased region" description="Basic and acidic residues" evidence="10">
    <location>
        <begin position="3580"/>
        <end position="3595"/>
    </location>
</feature>
<dbReference type="EMBL" id="JAUUTY010000313">
    <property type="protein sequence ID" value="KAK1602151.1"/>
    <property type="molecule type" value="Genomic_DNA"/>
</dbReference>
<dbReference type="Pfam" id="PF03732">
    <property type="entry name" value="Retrotrans_gag"/>
    <property type="match status" value="1"/>
</dbReference>
<dbReference type="InterPro" id="IPR036397">
    <property type="entry name" value="RNaseH_sf"/>
</dbReference>
<accession>A0AAD8VEF4</accession>
<dbReference type="Gene3D" id="3.30.70.270">
    <property type="match status" value="6"/>
</dbReference>
<dbReference type="Pfam" id="PF24626">
    <property type="entry name" value="SH3_Tf2-1"/>
    <property type="match status" value="4"/>
</dbReference>
<dbReference type="InterPro" id="IPR005162">
    <property type="entry name" value="Retrotrans_gag_dom"/>
</dbReference>
<dbReference type="CDD" id="cd01647">
    <property type="entry name" value="RT_LTR"/>
    <property type="match status" value="3"/>
</dbReference>
<dbReference type="CDD" id="cd00303">
    <property type="entry name" value="retropepsin_like"/>
    <property type="match status" value="1"/>
</dbReference>
<evidence type="ECO:0000259" key="12">
    <source>
        <dbReference type="PROSITE" id="PS50878"/>
    </source>
</evidence>
<feature type="domain" description="CCHC-type" evidence="11">
    <location>
        <begin position="267"/>
        <end position="282"/>
    </location>
</feature>
<feature type="domain" description="Integrase catalytic" evidence="13">
    <location>
        <begin position="1463"/>
        <end position="1623"/>
    </location>
</feature>
<feature type="compositionally biased region" description="Low complexity" evidence="10">
    <location>
        <begin position="251"/>
        <end position="260"/>
    </location>
</feature>
<dbReference type="PROSITE" id="PS50994">
    <property type="entry name" value="INTEGRASE"/>
    <property type="match status" value="4"/>
</dbReference>
<evidence type="ECO:0000256" key="7">
    <source>
        <dbReference type="ARBA" id="ARBA00022801"/>
    </source>
</evidence>
<dbReference type="InterPro" id="IPR043502">
    <property type="entry name" value="DNA/RNA_pol_sf"/>
</dbReference>
<dbReference type="SUPFAM" id="SSF53098">
    <property type="entry name" value="Ribonuclease H-like"/>
    <property type="match status" value="4"/>
</dbReference>
<feature type="domain" description="Integrase catalytic" evidence="13">
    <location>
        <begin position="560"/>
        <end position="734"/>
    </location>
</feature>
<dbReference type="PANTHER" id="PTHR35046:SF9">
    <property type="entry name" value="RNA-DIRECTED DNA POLYMERASE"/>
    <property type="match status" value="1"/>
</dbReference>
<dbReference type="GO" id="GO:0006508">
    <property type="term" value="P:proteolysis"/>
    <property type="evidence" value="ECO:0007669"/>
    <property type="project" value="UniProtKB-KW"/>
</dbReference>
<comment type="caution">
    <text evidence="14">The sequence shown here is derived from an EMBL/GenBank/DDBJ whole genome shotgun (WGS) entry which is preliminary data.</text>
</comment>
<evidence type="ECO:0000256" key="8">
    <source>
        <dbReference type="ARBA" id="ARBA00022918"/>
    </source>
</evidence>
<dbReference type="EC" id="2.7.7.49" evidence="1"/>
<feature type="compositionally biased region" description="Polar residues" evidence="10">
    <location>
        <begin position="223"/>
        <end position="250"/>
    </location>
</feature>
<feature type="region of interest" description="Disordered" evidence="10">
    <location>
        <begin position="3580"/>
        <end position="3632"/>
    </location>
</feature>
<dbReference type="SUPFAM" id="SSF56672">
    <property type="entry name" value="DNA/RNA polymerases"/>
    <property type="match status" value="4"/>
</dbReference>
<evidence type="ECO:0000313" key="15">
    <source>
        <dbReference type="Proteomes" id="UP001231189"/>
    </source>
</evidence>
<dbReference type="GO" id="GO:0008270">
    <property type="term" value="F:zinc ion binding"/>
    <property type="evidence" value="ECO:0007669"/>
    <property type="project" value="UniProtKB-KW"/>
</dbReference>